<feature type="compositionally biased region" description="Low complexity" evidence="2">
    <location>
        <begin position="113"/>
        <end position="127"/>
    </location>
</feature>
<dbReference type="SUPFAM" id="SSF57756">
    <property type="entry name" value="Retrovirus zinc finger-like domains"/>
    <property type="match status" value="1"/>
</dbReference>
<dbReference type="InterPro" id="IPR001878">
    <property type="entry name" value="Znf_CCHC"/>
</dbReference>
<protein>
    <submittedName>
        <fullName evidence="5">Uncharacterized protein LOC104744017</fullName>
    </submittedName>
</protein>
<evidence type="ECO:0000313" key="4">
    <source>
        <dbReference type="Proteomes" id="UP000694864"/>
    </source>
</evidence>
<dbReference type="Gene3D" id="4.10.60.10">
    <property type="entry name" value="Zinc finger, CCHC-type"/>
    <property type="match status" value="1"/>
</dbReference>
<reference evidence="5" key="2">
    <citation type="submission" date="2025-08" db="UniProtKB">
        <authorList>
            <consortium name="RefSeq"/>
        </authorList>
    </citation>
    <scope>IDENTIFICATION</scope>
    <source>
        <tissue evidence="5">Leaf</tissue>
    </source>
</reference>
<evidence type="ECO:0000256" key="1">
    <source>
        <dbReference type="PROSITE-ProRule" id="PRU00047"/>
    </source>
</evidence>
<organism evidence="4 5">
    <name type="scientific">Camelina sativa</name>
    <name type="common">False flax</name>
    <name type="synonym">Myagrum sativum</name>
    <dbReference type="NCBI Taxonomy" id="90675"/>
    <lineage>
        <taxon>Eukaryota</taxon>
        <taxon>Viridiplantae</taxon>
        <taxon>Streptophyta</taxon>
        <taxon>Embryophyta</taxon>
        <taxon>Tracheophyta</taxon>
        <taxon>Spermatophyta</taxon>
        <taxon>Magnoliopsida</taxon>
        <taxon>eudicotyledons</taxon>
        <taxon>Gunneridae</taxon>
        <taxon>Pentapetalae</taxon>
        <taxon>rosids</taxon>
        <taxon>malvids</taxon>
        <taxon>Brassicales</taxon>
        <taxon>Brassicaceae</taxon>
        <taxon>Camelineae</taxon>
        <taxon>Camelina</taxon>
    </lineage>
</organism>
<name>A0ABM0VZ05_CAMSA</name>
<gene>
    <name evidence="5" type="primary">LOC104744017</name>
</gene>
<feature type="domain" description="CCHC-type" evidence="3">
    <location>
        <begin position="63"/>
        <end position="77"/>
    </location>
</feature>
<sequence length="152" mass="16725">MVAPENAECDWCGMRGDFAYRCPNPGHMRYWRPCDSCGELGHLNNHCWRARSDRPLFPEPTCCTECGGSGHFPHRCPYRVVRENLNPSSQLEGTGENPLDKAVRGEENPTNQAGTSLSAASTSTESPAEPPPDEPARECVCSCEACTRLKNP</sequence>
<reference evidence="4" key="1">
    <citation type="journal article" date="2014" name="Nat. Commun.">
        <title>The emerging biofuel crop Camelina sativa retains a highly undifferentiated hexaploid genome structure.</title>
        <authorList>
            <person name="Kagale S."/>
            <person name="Koh C."/>
            <person name="Nixon J."/>
            <person name="Bollina V."/>
            <person name="Clarke W.E."/>
            <person name="Tuteja R."/>
            <person name="Spillane C."/>
            <person name="Robinson S.J."/>
            <person name="Links M.G."/>
            <person name="Clarke C."/>
            <person name="Higgins E.E."/>
            <person name="Huebert T."/>
            <person name="Sharpe A.G."/>
            <person name="Parkin I.A."/>
        </authorList>
    </citation>
    <scope>NUCLEOTIDE SEQUENCE [LARGE SCALE GENOMIC DNA]</scope>
    <source>
        <strain evidence="4">cv. DH55</strain>
    </source>
</reference>
<evidence type="ECO:0000256" key="2">
    <source>
        <dbReference type="SAM" id="MobiDB-lite"/>
    </source>
</evidence>
<accession>A0ABM0VZ05</accession>
<dbReference type="RefSeq" id="XP_010463350.1">
    <property type="nucleotide sequence ID" value="XM_010465048.1"/>
</dbReference>
<proteinExistence type="predicted"/>
<evidence type="ECO:0000259" key="3">
    <source>
        <dbReference type="PROSITE" id="PS50158"/>
    </source>
</evidence>
<feature type="region of interest" description="Disordered" evidence="2">
    <location>
        <begin position="87"/>
        <end position="138"/>
    </location>
</feature>
<keyword evidence="1" id="KW-0479">Metal-binding</keyword>
<keyword evidence="1" id="KW-0862">Zinc</keyword>
<keyword evidence="1" id="KW-0863">Zinc-finger</keyword>
<keyword evidence="4" id="KW-1185">Reference proteome</keyword>
<dbReference type="Proteomes" id="UP000694864">
    <property type="component" value="Chromosome 14"/>
</dbReference>
<dbReference type="GeneID" id="104744017"/>
<dbReference type="InterPro" id="IPR036875">
    <property type="entry name" value="Znf_CCHC_sf"/>
</dbReference>
<evidence type="ECO:0000313" key="5">
    <source>
        <dbReference type="RefSeq" id="XP_010463350.1"/>
    </source>
</evidence>
<feature type="compositionally biased region" description="Basic and acidic residues" evidence="2">
    <location>
        <begin position="98"/>
        <end position="107"/>
    </location>
</feature>
<dbReference type="PROSITE" id="PS50158">
    <property type="entry name" value="ZF_CCHC"/>
    <property type="match status" value="1"/>
</dbReference>